<protein>
    <submittedName>
        <fullName evidence="3">Uncharacterized protein LOC115749252</fullName>
    </submittedName>
</protein>
<feature type="region of interest" description="Disordered" evidence="1">
    <location>
        <begin position="110"/>
        <end position="137"/>
    </location>
</feature>
<organism evidence="2 3">
    <name type="scientific">Rhodamnia argentea</name>
    <dbReference type="NCBI Taxonomy" id="178133"/>
    <lineage>
        <taxon>Eukaryota</taxon>
        <taxon>Viridiplantae</taxon>
        <taxon>Streptophyta</taxon>
        <taxon>Embryophyta</taxon>
        <taxon>Tracheophyta</taxon>
        <taxon>Spermatophyta</taxon>
        <taxon>Magnoliopsida</taxon>
        <taxon>eudicotyledons</taxon>
        <taxon>Gunneridae</taxon>
        <taxon>Pentapetalae</taxon>
        <taxon>rosids</taxon>
        <taxon>malvids</taxon>
        <taxon>Myrtales</taxon>
        <taxon>Myrtaceae</taxon>
        <taxon>Myrtoideae</taxon>
        <taxon>Myrteae</taxon>
        <taxon>Australasian group</taxon>
        <taxon>Rhodamnia</taxon>
    </lineage>
</organism>
<dbReference type="KEGG" id="rarg:115749252"/>
<name>A0A8B8Q691_9MYRT</name>
<evidence type="ECO:0000256" key="1">
    <source>
        <dbReference type="SAM" id="MobiDB-lite"/>
    </source>
</evidence>
<dbReference type="GeneID" id="115749252"/>
<dbReference type="Proteomes" id="UP000827889">
    <property type="component" value="Chromosome 10"/>
</dbReference>
<dbReference type="RefSeq" id="XP_030541847.2">
    <property type="nucleotide sequence ID" value="XM_030685987.2"/>
</dbReference>
<gene>
    <name evidence="3" type="primary">LOC115749252</name>
</gene>
<evidence type="ECO:0000313" key="2">
    <source>
        <dbReference type="Proteomes" id="UP000827889"/>
    </source>
</evidence>
<dbReference type="AlphaFoldDB" id="A0A8B8Q691"/>
<feature type="compositionally biased region" description="Low complexity" evidence="1">
    <location>
        <begin position="117"/>
        <end position="132"/>
    </location>
</feature>
<evidence type="ECO:0000313" key="3">
    <source>
        <dbReference type="RefSeq" id="XP_030541847.2"/>
    </source>
</evidence>
<keyword evidence="2" id="KW-1185">Reference proteome</keyword>
<reference evidence="3" key="1">
    <citation type="submission" date="2025-08" db="UniProtKB">
        <authorList>
            <consortium name="RefSeq"/>
        </authorList>
    </citation>
    <scope>IDENTIFICATION</scope>
    <source>
        <tissue evidence="3">Leaf</tissue>
    </source>
</reference>
<dbReference type="PANTHER" id="PTHR33257:SF4">
    <property type="entry name" value="EXPRESSED PROTEIN"/>
    <property type="match status" value="1"/>
</dbReference>
<sequence>MLNGGSDLPQKPFQLIKQDDKFLSRLLSKESSASNPSFRVYYGGAPSSVPFMWETRPGTLKHPHFDDSLPPLTPPPSYYSSSKKYDTFPQEKCSRSDLLRVLFFKTSLKKPKNGADSTCSLRSSSSSSSNSSVFNPGAPTRRWFSNRRLMSYNSSIGDEDEHHGPPPTSTSCFGGGRKWRSISTPGRYRW</sequence>
<dbReference type="PANTHER" id="PTHR33257">
    <property type="entry name" value="OS05G0165500 PROTEIN"/>
    <property type="match status" value="1"/>
</dbReference>
<accession>A0A8B8Q691</accession>
<proteinExistence type="predicted"/>
<feature type="region of interest" description="Disordered" evidence="1">
    <location>
        <begin position="155"/>
        <end position="190"/>
    </location>
</feature>